<dbReference type="AlphaFoldDB" id="A0AAE0DHX1"/>
<keyword evidence="2" id="KW-1185">Reference proteome</keyword>
<evidence type="ECO:0000313" key="2">
    <source>
        <dbReference type="Proteomes" id="UP001276659"/>
    </source>
</evidence>
<comment type="caution">
    <text evidence="1">The sequence shown here is derived from an EMBL/GenBank/DDBJ whole genome shotgun (WGS) entry which is preliminary data.</text>
</comment>
<reference evidence="1" key="1">
    <citation type="submission" date="2022-11" db="EMBL/GenBank/DDBJ databases">
        <title>Chromosomal genome sequence assembly and mating type (MAT) locus characterization of the leprose asexual lichenized fungus Lepraria neglecta (Nyl.) Erichsen.</title>
        <authorList>
            <person name="Allen J.L."/>
            <person name="Pfeffer B."/>
        </authorList>
    </citation>
    <scope>NUCLEOTIDE SEQUENCE</scope>
    <source>
        <strain evidence="1">Allen 5258</strain>
    </source>
</reference>
<dbReference type="EMBL" id="JASNWA010000009">
    <property type="protein sequence ID" value="KAK3170214.1"/>
    <property type="molecule type" value="Genomic_DNA"/>
</dbReference>
<name>A0AAE0DHX1_9LECA</name>
<organism evidence="1 2">
    <name type="scientific">Lepraria neglecta</name>
    <dbReference type="NCBI Taxonomy" id="209136"/>
    <lineage>
        <taxon>Eukaryota</taxon>
        <taxon>Fungi</taxon>
        <taxon>Dikarya</taxon>
        <taxon>Ascomycota</taxon>
        <taxon>Pezizomycotina</taxon>
        <taxon>Lecanoromycetes</taxon>
        <taxon>OSLEUM clade</taxon>
        <taxon>Lecanoromycetidae</taxon>
        <taxon>Lecanorales</taxon>
        <taxon>Lecanorineae</taxon>
        <taxon>Stereocaulaceae</taxon>
        <taxon>Lepraria</taxon>
    </lineage>
</organism>
<accession>A0AAE0DHX1</accession>
<proteinExistence type="predicted"/>
<dbReference type="Proteomes" id="UP001276659">
    <property type="component" value="Unassembled WGS sequence"/>
</dbReference>
<evidence type="ECO:0000313" key="1">
    <source>
        <dbReference type="EMBL" id="KAK3170214.1"/>
    </source>
</evidence>
<protein>
    <recommendedName>
        <fullName evidence="3">F-box domain-containing protein</fullName>
    </recommendedName>
</protein>
<gene>
    <name evidence="1" type="ORF">OEA41_009600</name>
</gene>
<sequence length="165" mass="18758">MATLLSLPNETLFQIIEESAPDGIESLAFASKLCYKLAKPVLRQRKQDLKNYSTLHLNNEVITLYHHMNADEMDELKLNPLGFLQALLERPRLARYPKTVVLSGWFVKDPGGTQHVPQDLVEGLSALALQEAEASTNNYSATWVQWLLCYWHCSSTHEELKSFTL</sequence>
<evidence type="ECO:0008006" key="3">
    <source>
        <dbReference type="Google" id="ProtNLM"/>
    </source>
</evidence>